<evidence type="ECO:0000313" key="4">
    <source>
        <dbReference type="Proteomes" id="UP000702954"/>
    </source>
</evidence>
<dbReference type="EMBL" id="SLZV01000003">
    <property type="protein sequence ID" value="TCS69638.1"/>
    <property type="molecule type" value="Genomic_DNA"/>
</dbReference>
<evidence type="ECO:0000313" key="2">
    <source>
        <dbReference type="EMBL" id="TCS69638.1"/>
    </source>
</evidence>
<dbReference type="AlphaFoldDB" id="A0A4V2UQA8"/>
<comment type="caution">
    <text evidence="2">The sequence shown here is derived from an EMBL/GenBank/DDBJ whole genome shotgun (WGS) entry which is preliminary data.</text>
</comment>
<keyword evidence="4" id="KW-1185">Reference proteome</keyword>
<protein>
    <submittedName>
        <fullName evidence="2">Uncharacterized protein</fullName>
    </submittedName>
</protein>
<proteinExistence type="predicted"/>
<organism evidence="2 3">
    <name type="scientific">Faecalimonas umbilicata</name>
    <dbReference type="NCBI Taxonomy" id="1912855"/>
    <lineage>
        <taxon>Bacteria</taxon>
        <taxon>Bacillati</taxon>
        <taxon>Bacillota</taxon>
        <taxon>Clostridia</taxon>
        <taxon>Lachnospirales</taxon>
        <taxon>Lachnospiraceae</taxon>
        <taxon>Faecalimonas</taxon>
    </lineage>
</organism>
<evidence type="ECO:0000313" key="1">
    <source>
        <dbReference type="EMBL" id="GBU05949.1"/>
    </source>
</evidence>
<dbReference type="Proteomes" id="UP000702954">
    <property type="component" value="Unassembled WGS sequence"/>
</dbReference>
<name>A0A4V2UQA8_9FIRM</name>
<evidence type="ECO:0000313" key="3">
    <source>
        <dbReference type="Proteomes" id="UP000294613"/>
    </source>
</evidence>
<dbReference type="EMBL" id="BHEO01000008">
    <property type="protein sequence ID" value="GBU05949.1"/>
    <property type="molecule type" value="Genomic_DNA"/>
</dbReference>
<reference evidence="1 4" key="1">
    <citation type="journal article" date="2018" name="Int. J. Syst. Evol. Microbiol.">
        <title>Draft Genome Sequence of Faecalimonas umbilicata JCM 30896T, an Acetate-Producing Bacterium Isolated from Human Feces.</title>
        <authorList>
            <person name="Sakamoto M."/>
            <person name="Ikeyama N."/>
            <person name="Yuki M."/>
            <person name="Ohkuma M."/>
        </authorList>
    </citation>
    <scope>NUCLEOTIDE SEQUENCE [LARGE SCALE GENOMIC DNA]</scope>
    <source>
        <strain evidence="1 4">EGH7</strain>
    </source>
</reference>
<dbReference type="Proteomes" id="UP000294613">
    <property type="component" value="Unassembled WGS sequence"/>
</dbReference>
<reference evidence="2 3" key="2">
    <citation type="submission" date="2019-03" db="EMBL/GenBank/DDBJ databases">
        <title>Genomic Encyclopedia of Type Strains, Phase IV (KMG-IV): sequencing the most valuable type-strain genomes for metagenomic binning, comparative biology and taxonomic classification.</title>
        <authorList>
            <person name="Goeker M."/>
        </authorList>
    </citation>
    <scope>NUCLEOTIDE SEQUENCE [LARGE SCALE GENOMIC DNA]</scope>
    <source>
        <strain evidence="2 3">DSM 103426</strain>
    </source>
</reference>
<dbReference type="RefSeq" id="WP_116442113.1">
    <property type="nucleotide sequence ID" value="NZ_BHEO01000008.1"/>
</dbReference>
<dbReference type="Gene3D" id="1.10.10.60">
    <property type="entry name" value="Homeodomain-like"/>
    <property type="match status" value="1"/>
</dbReference>
<sequence length="121" mass="14089">MKFESGRVRQKSSQLAIKQKQQEMKDAREMALAGYSIEQISSLMHRSYKAIQNYLNPDFSVIKRHYSVRILGKLAPYEKEVIELRSQGLTYPQIHGIICEKGYVRQCSFAMNVYVKRKNNA</sequence>
<accession>A0A4V2UQA8</accession>
<gene>
    <name evidence="2" type="ORF">EDD74_10388</name>
    <name evidence="1" type="ORF">FAEUMB_24900</name>
</gene>